<dbReference type="PATRIC" id="fig|93930.3.peg.3"/>
<accession>A0A101EQA0</accession>
<evidence type="ECO:0000313" key="3">
    <source>
        <dbReference type="Proteomes" id="UP000058636"/>
    </source>
</evidence>
<name>A0A101EQA0_9THEM</name>
<comment type="caution">
    <text evidence="2">The sequence shown here is derived from an EMBL/GenBank/DDBJ whole genome shotgun (WGS) entry which is preliminary data.</text>
</comment>
<dbReference type="OMA" id="CCIGHIT"/>
<gene>
    <name evidence="2" type="ORF">XD57_0995</name>
</gene>
<proteinExistence type="predicted"/>
<dbReference type="EMBL" id="LGFG01000077">
    <property type="protein sequence ID" value="KUK22903.1"/>
    <property type="molecule type" value="Genomic_DNA"/>
</dbReference>
<reference evidence="2 3" key="1">
    <citation type="journal article" date="2015" name="MBio">
        <title>Genome-Resolved Metagenomic Analysis Reveals Roles for Candidate Phyla and Other Microbial Community Members in Biogeochemical Transformations in Oil Reservoirs.</title>
        <authorList>
            <person name="Hu P."/>
            <person name="Tom L."/>
            <person name="Singh A."/>
            <person name="Thomas B.C."/>
            <person name="Baker B.J."/>
            <person name="Piceno Y.M."/>
            <person name="Andersen G.L."/>
            <person name="Banfield J.F."/>
        </authorList>
    </citation>
    <scope>NUCLEOTIDE SEQUENCE [LARGE SCALE GENOMIC DNA]</scope>
    <source>
        <strain evidence="2">46_26</strain>
    </source>
</reference>
<dbReference type="RefSeq" id="WP_008191991.1">
    <property type="nucleotide sequence ID" value="NZ_DAITJQ010000002.1"/>
</dbReference>
<feature type="domain" description="Carbohydrate kinase PfkB" evidence="1">
    <location>
        <begin position="59"/>
        <end position="270"/>
    </location>
</feature>
<dbReference type="Pfam" id="PF00294">
    <property type="entry name" value="PfkB"/>
    <property type="match status" value="1"/>
</dbReference>
<protein>
    <submittedName>
        <fullName evidence="2">PfkB domain protein</fullName>
    </submittedName>
</protein>
<dbReference type="Gene3D" id="3.40.1190.20">
    <property type="match status" value="1"/>
</dbReference>
<dbReference type="InterPro" id="IPR011611">
    <property type="entry name" value="PfkB_dom"/>
</dbReference>
<evidence type="ECO:0000313" key="2">
    <source>
        <dbReference type="EMBL" id="KUK22903.1"/>
    </source>
</evidence>
<dbReference type="SUPFAM" id="SSF53613">
    <property type="entry name" value="Ribokinase-like"/>
    <property type="match status" value="1"/>
</dbReference>
<evidence type="ECO:0000259" key="1">
    <source>
        <dbReference type="Pfam" id="PF00294"/>
    </source>
</evidence>
<sequence>MITFIGHVSKDINVIHGKEETAYGGGVVAGSITAALLGVKAKVVTKCAREDIVHFEFLRENGVEVVFLESTRTTSIENRYGTSPDERESFLISAADPFTEEDLLHVEGKVCHVNPLWYGEFPEELITKLREKVDFLSGDAQGFVRAPENGKLVYRDWRKKEHLRFFDLFKVDIKEAAVLTGTKDLKDACRIIGSFGTRIVLATHSAGVLVFDGEFHEAPFEGWTLEGRTGRGDTCTAAFLVAFLFKGMSVDEATRFAARVTSVKMRHPGPLRRDDVETLSGNQHL</sequence>
<dbReference type="InterPro" id="IPR029056">
    <property type="entry name" value="Ribokinase-like"/>
</dbReference>
<organism evidence="2 3">
    <name type="scientific">Thermotoga petrophila</name>
    <dbReference type="NCBI Taxonomy" id="93929"/>
    <lineage>
        <taxon>Bacteria</taxon>
        <taxon>Thermotogati</taxon>
        <taxon>Thermotogota</taxon>
        <taxon>Thermotogae</taxon>
        <taxon>Thermotogales</taxon>
        <taxon>Thermotogaceae</taxon>
        <taxon>Thermotoga</taxon>
    </lineage>
</organism>
<dbReference type="Proteomes" id="UP000058636">
    <property type="component" value="Unassembled WGS sequence"/>
</dbReference>
<dbReference type="AlphaFoldDB" id="A0A101EQA0"/>